<comment type="pathway">
    <text evidence="1">Amino-acid biosynthesis; L-leucine biosynthesis; L-leucine from 3-methyl-2-oxobutanoate: step 1/4.</text>
</comment>
<dbReference type="EC" id="2.3.3.13" evidence="3"/>
<evidence type="ECO:0000256" key="5">
    <source>
        <dbReference type="ARBA" id="ARBA00022605"/>
    </source>
</evidence>
<evidence type="ECO:0000256" key="9">
    <source>
        <dbReference type="RuleBase" id="RU003523"/>
    </source>
</evidence>
<dbReference type="GO" id="GO:0009098">
    <property type="term" value="P:L-leucine biosynthetic process"/>
    <property type="evidence" value="ECO:0007669"/>
    <property type="project" value="UniProtKB-KW"/>
</dbReference>
<dbReference type="PANTHER" id="PTHR10277">
    <property type="entry name" value="HOMOCITRATE SYNTHASE-RELATED"/>
    <property type="match status" value="1"/>
</dbReference>
<evidence type="ECO:0000256" key="8">
    <source>
        <dbReference type="ARBA" id="ARBA00023304"/>
    </source>
</evidence>
<comment type="similarity">
    <text evidence="2">Belongs to the alpha-IPM synthase/homocitrate synthase family. LeuA type 1 subfamily.</text>
</comment>
<reference evidence="11" key="1">
    <citation type="journal article" date="2020" name="mSystems">
        <title>Genome- and Community-Level Interaction Insights into Carbon Utilization and Element Cycling Functions of Hydrothermarchaeota in Hydrothermal Sediment.</title>
        <authorList>
            <person name="Zhou Z."/>
            <person name="Liu Y."/>
            <person name="Xu W."/>
            <person name="Pan J."/>
            <person name="Luo Z.H."/>
            <person name="Li M."/>
        </authorList>
    </citation>
    <scope>NUCLEOTIDE SEQUENCE [LARGE SCALE GENOMIC DNA]</scope>
    <source>
        <strain evidence="11">HyVt-456</strain>
    </source>
</reference>
<feature type="domain" description="Pyruvate carboxyltransferase" evidence="10">
    <location>
        <begin position="2"/>
        <end position="262"/>
    </location>
</feature>
<dbReference type="EMBL" id="DRLD01000110">
    <property type="protein sequence ID" value="HED09839.1"/>
    <property type="molecule type" value="Genomic_DNA"/>
</dbReference>
<gene>
    <name evidence="11" type="ORF">ENJ10_04060</name>
</gene>
<dbReference type="InterPro" id="IPR000891">
    <property type="entry name" value="PYR_CT"/>
</dbReference>
<dbReference type="Proteomes" id="UP000886005">
    <property type="component" value="Unassembled WGS sequence"/>
</dbReference>
<evidence type="ECO:0000259" key="10">
    <source>
        <dbReference type="PROSITE" id="PS50991"/>
    </source>
</evidence>
<dbReference type="AlphaFoldDB" id="A0A7V1LYE4"/>
<dbReference type="GO" id="GO:0003852">
    <property type="term" value="F:2-isopropylmalate synthase activity"/>
    <property type="evidence" value="ECO:0007669"/>
    <property type="project" value="UniProtKB-EC"/>
</dbReference>
<protein>
    <recommendedName>
        <fullName evidence="3">2-isopropylmalate synthase</fullName>
        <ecNumber evidence="3">2.3.3.13</ecNumber>
    </recommendedName>
</protein>
<keyword evidence="6 9" id="KW-0808">Transferase</keyword>
<dbReference type="SUPFAM" id="SSF51569">
    <property type="entry name" value="Aldolase"/>
    <property type="match status" value="1"/>
</dbReference>
<evidence type="ECO:0000256" key="1">
    <source>
        <dbReference type="ARBA" id="ARBA00004689"/>
    </source>
</evidence>
<dbReference type="InterPro" id="IPR050073">
    <property type="entry name" value="2-IPM_HCS-like"/>
</dbReference>
<dbReference type="Pfam" id="PF00682">
    <property type="entry name" value="HMGL-like"/>
    <property type="match status" value="1"/>
</dbReference>
<dbReference type="InterPro" id="IPR054691">
    <property type="entry name" value="LeuA/HCS_post-cat"/>
</dbReference>
<evidence type="ECO:0000256" key="2">
    <source>
        <dbReference type="ARBA" id="ARBA00009396"/>
    </source>
</evidence>
<dbReference type="PROSITE" id="PS00816">
    <property type="entry name" value="AIPM_HOMOCIT_SYNTH_2"/>
    <property type="match status" value="1"/>
</dbReference>
<dbReference type="PROSITE" id="PS00815">
    <property type="entry name" value="AIPM_HOMOCIT_SYNTH_1"/>
    <property type="match status" value="1"/>
</dbReference>
<dbReference type="Gene3D" id="1.10.238.260">
    <property type="match status" value="1"/>
</dbReference>
<dbReference type="PANTHER" id="PTHR10277:SF9">
    <property type="entry name" value="2-ISOPROPYLMALATE SYNTHASE 1, CHLOROPLASTIC-RELATED"/>
    <property type="match status" value="1"/>
</dbReference>
<evidence type="ECO:0000256" key="7">
    <source>
        <dbReference type="ARBA" id="ARBA00023211"/>
    </source>
</evidence>
<dbReference type="InterPro" id="IPR002034">
    <property type="entry name" value="AIPM/Hcit_synth_CS"/>
</dbReference>
<keyword evidence="4" id="KW-0432">Leucine biosynthesis</keyword>
<evidence type="ECO:0000313" key="11">
    <source>
        <dbReference type="EMBL" id="HED09839.1"/>
    </source>
</evidence>
<dbReference type="PROSITE" id="PS50991">
    <property type="entry name" value="PYR_CT"/>
    <property type="match status" value="1"/>
</dbReference>
<keyword evidence="5" id="KW-0028">Amino-acid biosynthesis</keyword>
<organism evidence="11">
    <name type="scientific">Caldithrix abyssi</name>
    <dbReference type="NCBI Taxonomy" id="187145"/>
    <lineage>
        <taxon>Bacteria</taxon>
        <taxon>Pseudomonadati</taxon>
        <taxon>Calditrichota</taxon>
        <taxon>Calditrichia</taxon>
        <taxon>Calditrichales</taxon>
        <taxon>Calditrichaceae</taxon>
        <taxon>Caldithrix</taxon>
    </lineage>
</organism>
<proteinExistence type="inferred from homology"/>
<comment type="caution">
    <text evidence="11">The sequence shown here is derived from an EMBL/GenBank/DDBJ whole genome shotgun (WGS) entry which is preliminary data.</text>
</comment>
<dbReference type="GO" id="GO:0019298">
    <property type="term" value="P:coenzyme B biosynthetic process"/>
    <property type="evidence" value="ECO:0007669"/>
    <property type="project" value="TreeGrafter"/>
</dbReference>
<dbReference type="Gene3D" id="3.20.20.70">
    <property type="entry name" value="Aldolase class I"/>
    <property type="match status" value="1"/>
</dbReference>
<dbReference type="InterPro" id="IPR013785">
    <property type="entry name" value="Aldolase_TIM"/>
</dbReference>
<evidence type="ECO:0000256" key="6">
    <source>
        <dbReference type="ARBA" id="ARBA00022679"/>
    </source>
</evidence>
<keyword evidence="8" id="KW-0100">Branched-chain amino acid biosynthesis</keyword>
<dbReference type="Pfam" id="PF22617">
    <property type="entry name" value="HCS_D2"/>
    <property type="match status" value="1"/>
</dbReference>
<accession>A0A7V1LYE4</accession>
<sequence length="401" mass="44233">MVRILDTTLREGEQTPGVCFDNHIKLAIADMLDHVGVDIIETGHPVVTAEIEHSVRQIASRGLAPLIGAHARSLRRDIDVALNCGVGFLGIFYCVSNDRLQHHQTTLPRVIEKITEMVAYARSGNPRLRIRYTPEDTVRSEWENVVEAASEAVRAGADIISVADTTGYMIPGTKRSMYDYVSRLRDDLAARSAFPQIAVHCHNDRGLALANALDGYRAGAEIIDATVLGLGERAGLVDLATLLAVLQSDFNEGQHWNLRELPRLYDTVSRYAGMEIPPLMPLSGKNVFTHCAGIHTQAALKNPLHYQSLDPGIIGREAEIALDHMSGNAAVLFALEKIGRGGLSPEHTERVIGKVKETGRMGRVVNQDELRHIVNFITNERENPLDRQPDHRLFTFADPQG</sequence>
<keyword evidence="7" id="KW-0464">Manganese</keyword>
<evidence type="ECO:0000256" key="3">
    <source>
        <dbReference type="ARBA" id="ARBA00012973"/>
    </source>
</evidence>
<name>A0A7V1LYE4_CALAY</name>
<evidence type="ECO:0000256" key="4">
    <source>
        <dbReference type="ARBA" id="ARBA00022430"/>
    </source>
</evidence>